<dbReference type="STRING" id="927083.DB32_003129"/>
<protein>
    <recommendedName>
        <fullName evidence="5">Lipoprotein</fullName>
    </recommendedName>
</protein>
<reference evidence="3 4" key="1">
    <citation type="submission" date="2015-03" db="EMBL/GenBank/DDBJ databases">
        <title>Genome assembly of Sandaracinus amylolyticus DSM 53668.</title>
        <authorList>
            <person name="Sharma G."/>
            <person name="Subramanian S."/>
        </authorList>
    </citation>
    <scope>NUCLEOTIDE SEQUENCE [LARGE SCALE GENOMIC DNA]</scope>
    <source>
        <strain evidence="3 4">DSM 53668</strain>
    </source>
</reference>
<keyword evidence="4" id="KW-1185">Reference proteome</keyword>
<feature type="chain" id="PRO_5002511546" description="Lipoprotein" evidence="2">
    <location>
        <begin position="20"/>
        <end position="182"/>
    </location>
</feature>
<evidence type="ECO:0000256" key="1">
    <source>
        <dbReference type="SAM" id="MobiDB-lite"/>
    </source>
</evidence>
<evidence type="ECO:0000313" key="4">
    <source>
        <dbReference type="Proteomes" id="UP000034883"/>
    </source>
</evidence>
<evidence type="ECO:0000313" key="3">
    <source>
        <dbReference type="EMBL" id="AKF05980.1"/>
    </source>
</evidence>
<name>A0A0F6W2T6_9BACT</name>
<sequence>MRRLVVLSLLLAACGRAPDAPPATPAALDETADPLVPGPTVPDAPSALLSPESRAALDQAPFPMLLLPAEYARGTIVTSGESWVALSYRDDALTISLHATNVAHPVVSDDEVVTAPPPDESVRGEPARVTVNELIRSVAWTEGDVAFALEVECARPEDDARCTERGFVLSLADRLVPAGGAR</sequence>
<organism evidence="3 4">
    <name type="scientific">Sandaracinus amylolyticus</name>
    <dbReference type="NCBI Taxonomy" id="927083"/>
    <lineage>
        <taxon>Bacteria</taxon>
        <taxon>Pseudomonadati</taxon>
        <taxon>Myxococcota</taxon>
        <taxon>Polyangia</taxon>
        <taxon>Polyangiales</taxon>
        <taxon>Sandaracinaceae</taxon>
        <taxon>Sandaracinus</taxon>
    </lineage>
</organism>
<proteinExistence type="predicted"/>
<dbReference type="EMBL" id="CP011125">
    <property type="protein sequence ID" value="AKF05980.1"/>
    <property type="molecule type" value="Genomic_DNA"/>
</dbReference>
<gene>
    <name evidence="3" type="ORF">DB32_003129</name>
</gene>
<dbReference type="KEGG" id="samy:DB32_003129"/>
<evidence type="ECO:0008006" key="5">
    <source>
        <dbReference type="Google" id="ProtNLM"/>
    </source>
</evidence>
<keyword evidence="2" id="KW-0732">Signal</keyword>
<dbReference type="OrthoDB" id="5525932at2"/>
<dbReference type="AlphaFoldDB" id="A0A0F6W2T6"/>
<feature type="signal peptide" evidence="2">
    <location>
        <begin position="1"/>
        <end position="19"/>
    </location>
</feature>
<dbReference type="Proteomes" id="UP000034883">
    <property type="component" value="Chromosome"/>
</dbReference>
<accession>A0A0F6W2T6</accession>
<dbReference type="RefSeq" id="WP_053233195.1">
    <property type="nucleotide sequence ID" value="NZ_CP011125.1"/>
</dbReference>
<evidence type="ECO:0000256" key="2">
    <source>
        <dbReference type="SAM" id="SignalP"/>
    </source>
</evidence>
<feature type="region of interest" description="Disordered" evidence="1">
    <location>
        <begin position="18"/>
        <end position="44"/>
    </location>
</feature>